<evidence type="ECO:0000313" key="5">
    <source>
        <dbReference type="EMBL" id="KLO13414.1"/>
    </source>
</evidence>
<proteinExistence type="inferred from homology"/>
<evidence type="ECO:0000256" key="1">
    <source>
        <dbReference type="ARBA" id="ARBA00005964"/>
    </source>
</evidence>
<keyword evidence="6" id="KW-1185">Reference proteome</keyword>
<feature type="chain" id="PRO_5005118474" description="Carboxylic ester hydrolase" evidence="3">
    <location>
        <begin position="21"/>
        <end position="552"/>
    </location>
</feature>
<dbReference type="SUPFAM" id="SSF53474">
    <property type="entry name" value="alpha/beta-Hydrolases"/>
    <property type="match status" value="1"/>
</dbReference>
<dbReference type="Gene3D" id="3.40.50.1820">
    <property type="entry name" value="alpha/beta hydrolase"/>
    <property type="match status" value="1"/>
</dbReference>
<dbReference type="InterPro" id="IPR002018">
    <property type="entry name" value="CarbesteraseB"/>
</dbReference>
<evidence type="ECO:0000256" key="3">
    <source>
        <dbReference type="RuleBase" id="RU361235"/>
    </source>
</evidence>
<dbReference type="InterPro" id="IPR029058">
    <property type="entry name" value="AB_hydrolase_fold"/>
</dbReference>
<dbReference type="STRING" id="27342.A0A0H2RNI6"/>
<gene>
    <name evidence="5" type="ORF">SCHPADRAFT_969377</name>
</gene>
<dbReference type="OrthoDB" id="408631at2759"/>
<dbReference type="PROSITE" id="PS00122">
    <property type="entry name" value="CARBOXYLESTERASE_B_1"/>
    <property type="match status" value="1"/>
</dbReference>
<dbReference type="Pfam" id="PF00135">
    <property type="entry name" value="COesterase"/>
    <property type="match status" value="1"/>
</dbReference>
<protein>
    <recommendedName>
        <fullName evidence="3">Carboxylic ester hydrolase</fullName>
        <ecNumber evidence="3">3.1.1.-</ecNumber>
    </recommendedName>
</protein>
<dbReference type="ESTHER" id="9homo-a0a0h2rni6">
    <property type="family name" value="Fungal_carboxylesterase_lipase"/>
</dbReference>
<dbReference type="InterPro" id="IPR050309">
    <property type="entry name" value="Type-B_Carboxylest/Lipase"/>
</dbReference>
<keyword evidence="2 3" id="KW-0378">Hydrolase</keyword>
<name>A0A0H2RNI6_9AGAM</name>
<reference evidence="5 6" key="1">
    <citation type="submission" date="2015-04" db="EMBL/GenBank/DDBJ databases">
        <title>Complete genome sequence of Schizopora paradoxa KUC8140, a cosmopolitan wood degrader in East Asia.</title>
        <authorList>
            <consortium name="DOE Joint Genome Institute"/>
            <person name="Min B."/>
            <person name="Park H."/>
            <person name="Jang Y."/>
            <person name="Kim J.-J."/>
            <person name="Kim K.H."/>
            <person name="Pangilinan J."/>
            <person name="Lipzen A."/>
            <person name="Riley R."/>
            <person name="Grigoriev I.V."/>
            <person name="Spatafora J.W."/>
            <person name="Choi I.-G."/>
        </authorList>
    </citation>
    <scope>NUCLEOTIDE SEQUENCE [LARGE SCALE GENOMIC DNA]</scope>
    <source>
        <strain evidence="5 6">KUC8140</strain>
    </source>
</reference>
<evidence type="ECO:0000259" key="4">
    <source>
        <dbReference type="Pfam" id="PF00135"/>
    </source>
</evidence>
<dbReference type="PANTHER" id="PTHR11559">
    <property type="entry name" value="CARBOXYLESTERASE"/>
    <property type="match status" value="1"/>
</dbReference>
<dbReference type="AlphaFoldDB" id="A0A0H2RNI6"/>
<feature type="domain" description="Carboxylesterase type B" evidence="4">
    <location>
        <begin position="24"/>
        <end position="522"/>
    </location>
</feature>
<dbReference type="Proteomes" id="UP000053477">
    <property type="component" value="Unassembled WGS sequence"/>
</dbReference>
<evidence type="ECO:0000256" key="2">
    <source>
        <dbReference type="ARBA" id="ARBA00022801"/>
    </source>
</evidence>
<feature type="signal peptide" evidence="3">
    <location>
        <begin position="1"/>
        <end position="20"/>
    </location>
</feature>
<dbReference type="EC" id="3.1.1.-" evidence="3"/>
<dbReference type="GO" id="GO:0016787">
    <property type="term" value="F:hydrolase activity"/>
    <property type="evidence" value="ECO:0007669"/>
    <property type="project" value="UniProtKB-KW"/>
</dbReference>
<comment type="similarity">
    <text evidence="1 3">Belongs to the type-B carboxylesterase/lipase family.</text>
</comment>
<dbReference type="InParanoid" id="A0A0H2RNI6"/>
<organism evidence="5 6">
    <name type="scientific">Schizopora paradoxa</name>
    <dbReference type="NCBI Taxonomy" id="27342"/>
    <lineage>
        <taxon>Eukaryota</taxon>
        <taxon>Fungi</taxon>
        <taxon>Dikarya</taxon>
        <taxon>Basidiomycota</taxon>
        <taxon>Agaricomycotina</taxon>
        <taxon>Agaricomycetes</taxon>
        <taxon>Hymenochaetales</taxon>
        <taxon>Schizoporaceae</taxon>
        <taxon>Schizopora</taxon>
    </lineage>
</organism>
<accession>A0A0H2RNI6</accession>
<evidence type="ECO:0000313" key="6">
    <source>
        <dbReference type="Proteomes" id="UP000053477"/>
    </source>
</evidence>
<sequence length="552" mass="59460">MRAHLGALASFLIAALAVRGDSPQIVDLAYARYQGNFNTTSNITDFFGIRYAAPPTGKNRFQAPQPPQFQAGVQVANVHPVGCPQAGEADLNTNPFRSVLGTGSGVSKRSGPKRQSNTEIEDCLFLNVHVSGKINPAVRMPVVFWIHGGGYVSGSTVGMDGADLINEAGGGIVAVEVEYRLGIFGFLPGAEIKKNGALNAGLLDQQAALQWVQKFIHLFGGDPNQVTIWGESAGAGSVLQHLVAHGGNTQPPLFHRAMTSSTFLPNQYNFDDKVPEVLPIRIIFVFSETAKLAGCSDSKDAFACLVAADASLLQTVNTKVCGNGFSDTFITVPVIDNELIVERPIETILKGKLNTDTILMVTNSNEGFIFINSNFTSEMTVEQYVADLMPTFSNAQVQRVANLYKTAEFATVFDQADAIMGESIFVCPTYTLLNSFKGTARKGLFAVPPGTHGSDVNFYFPGVGAPDFVNPVFDASFAGAFTAMVKFGDPNVHPVKNVITPEWPEFKTGNPGVEMSFNRTENLQPDIHLITTDPKVLARCEVWKELASVIPQ</sequence>
<dbReference type="InterPro" id="IPR019826">
    <property type="entry name" value="Carboxylesterase_B_AS"/>
</dbReference>
<keyword evidence="3" id="KW-0732">Signal</keyword>
<dbReference type="EMBL" id="KQ085960">
    <property type="protein sequence ID" value="KLO13414.1"/>
    <property type="molecule type" value="Genomic_DNA"/>
</dbReference>